<evidence type="ECO:0000313" key="6">
    <source>
        <dbReference type="Proteomes" id="UP000243688"/>
    </source>
</evidence>
<comment type="caution">
    <text evidence="5">The sequence shown here is derived from an EMBL/GenBank/DDBJ whole genome shotgun (WGS) entry which is preliminary data.</text>
</comment>
<organism evidence="5 6">
    <name type="scientific">Candidatus Reconcilbacillus cellulovorans</name>
    <dbReference type="NCBI Taxonomy" id="1906605"/>
    <lineage>
        <taxon>Bacteria</taxon>
        <taxon>Bacillati</taxon>
        <taxon>Bacillota</taxon>
        <taxon>Bacilli</taxon>
        <taxon>Bacillales</taxon>
        <taxon>Paenibacillaceae</taxon>
        <taxon>Candidatus Reconcilbacillus</taxon>
    </lineage>
</organism>
<evidence type="ECO:0000256" key="3">
    <source>
        <dbReference type="ARBA" id="ARBA00022840"/>
    </source>
</evidence>
<gene>
    <name evidence="5" type="ORF">BLM47_10760</name>
</gene>
<dbReference type="PROSITE" id="PS50893">
    <property type="entry name" value="ABC_TRANSPORTER_2"/>
    <property type="match status" value="1"/>
</dbReference>
<evidence type="ECO:0000256" key="1">
    <source>
        <dbReference type="ARBA" id="ARBA00022448"/>
    </source>
</evidence>
<accession>A0A2A6DYZ7</accession>
<keyword evidence="1" id="KW-0813">Transport</keyword>
<dbReference type="InterPro" id="IPR015854">
    <property type="entry name" value="ABC_transpr_LolD-like"/>
</dbReference>
<sequence length="232" mass="26130">MIRLSGVKKSYRPGKERIPVLDIPDWTVEAGERVAVVGPSGSGKSTLLHLIAGVLTPEEGDVFVAGERVSAMEERERDSFRSRMIGYVFQDFYLIPGMTARENVEFVLPRRMPSSEKNRLLRDWFARLGLADRMNRMPSELSRGERQRVAIIRALVRKPPVVLADEPTASLDPEAALDVTRILVDLCREENLTLVFVTHDPDVANLLERTVRMRDLSRPADPQAVARPEGCR</sequence>
<dbReference type="AlphaFoldDB" id="A0A2A6DYZ7"/>
<dbReference type="GO" id="GO:0016887">
    <property type="term" value="F:ATP hydrolysis activity"/>
    <property type="evidence" value="ECO:0007669"/>
    <property type="project" value="InterPro"/>
</dbReference>
<keyword evidence="3 5" id="KW-0067">ATP-binding</keyword>
<evidence type="ECO:0000259" key="4">
    <source>
        <dbReference type="PROSITE" id="PS50893"/>
    </source>
</evidence>
<dbReference type="GO" id="GO:0022857">
    <property type="term" value="F:transmembrane transporter activity"/>
    <property type="evidence" value="ECO:0007669"/>
    <property type="project" value="TreeGrafter"/>
</dbReference>
<dbReference type="Gene3D" id="3.40.50.300">
    <property type="entry name" value="P-loop containing nucleotide triphosphate hydrolases"/>
    <property type="match status" value="1"/>
</dbReference>
<evidence type="ECO:0000256" key="2">
    <source>
        <dbReference type="ARBA" id="ARBA00022741"/>
    </source>
</evidence>
<name>A0A2A6DYZ7_9BACL</name>
<dbReference type="CDD" id="cd03255">
    <property type="entry name" value="ABC_MJ0796_LolCDE_FtsE"/>
    <property type="match status" value="1"/>
</dbReference>
<dbReference type="InterPro" id="IPR003593">
    <property type="entry name" value="AAA+_ATPase"/>
</dbReference>
<keyword evidence="2" id="KW-0547">Nucleotide-binding</keyword>
<dbReference type="GO" id="GO:0005886">
    <property type="term" value="C:plasma membrane"/>
    <property type="evidence" value="ECO:0007669"/>
    <property type="project" value="TreeGrafter"/>
</dbReference>
<dbReference type="Pfam" id="PF00005">
    <property type="entry name" value="ABC_tran"/>
    <property type="match status" value="1"/>
</dbReference>
<proteinExistence type="predicted"/>
<dbReference type="SMART" id="SM00382">
    <property type="entry name" value="AAA"/>
    <property type="match status" value="1"/>
</dbReference>
<feature type="domain" description="ABC transporter" evidence="4">
    <location>
        <begin position="2"/>
        <end position="228"/>
    </location>
</feature>
<dbReference type="SUPFAM" id="SSF52540">
    <property type="entry name" value="P-loop containing nucleoside triphosphate hydrolases"/>
    <property type="match status" value="1"/>
</dbReference>
<dbReference type="InterPro" id="IPR003439">
    <property type="entry name" value="ABC_transporter-like_ATP-bd"/>
</dbReference>
<dbReference type="PANTHER" id="PTHR24220:SF659">
    <property type="entry name" value="TRANSPORTER, PUTATIVE-RELATED"/>
    <property type="match status" value="1"/>
</dbReference>
<dbReference type="InterPro" id="IPR027417">
    <property type="entry name" value="P-loop_NTPase"/>
</dbReference>
<dbReference type="InterPro" id="IPR017911">
    <property type="entry name" value="MacB-like_ATP-bd"/>
</dbReference>
<dbReference type="EMBL" id="MOXJ01000028">
    <property type="protein sequence ID" value="PDO09759.1"/>
    <property type="molecule type" value="Genomic_DNA"/>
</dbReference>
<evidence type="ECO:0000313" key="5">
    <source>
        <dbReference type="EMBL" id="PDO09759.1"/>
    </source>
</evidence>
<protein>
    <submittedName>
        <fullName evidence="5">ABC transporter ATP-binding protein</fullName>
    </submittedName>
</protein>
<dbReference type="GO" id="GO:0005524">
    <property type="term" value="F:ATP binding"/>
    <property type="evidence" value="ECO:0007669"/>
    <property type="project" value="UniProtKB-KW"/>
</dbReference>
<dbReference type="PANTHER" id="PTHR24220">
    <property type="entry name" value="IMPORT ATP-BINDING PROTEIN"/>
    <property type="match status" value="1"/>
</dbReference>
<dbReference type="Proteomes" id="UP000243688">
    <property type="component" value="Unassembled WGS sequence"/>
</dbReference>
<reference evidence="5 6" key="1">
    <citation type="submission" date="2016-12" db="EMBL/GenBank/DDBJ databases">
        <title>Candidatus Reconcilibacillus cellulovorans genome.</title>
        <authorList>
            <person name="Kolinko S."/>
            <person name="Wu Y.-W."/>
            <person name="Tachea F."/>
            <person name="Denzel E."/>
            <person name="Hiras J."/>
            <person name="Baecker N."/>
            <person name="Chan L.J."/>
            <person name="Eichorst S.A."/>
            <person name="Frey D."/>
            <person name="Adams P.D."/>
            <person name="Pray T."/>
            <person name="Tanjore D."/>
            <person name="Petzold C.J."/>
            <person name="Gladden J.M."/>
            <person name="Simmons B.A."/>
            <person name="Singer S.W."/>
        </authorList>
    </citation>
    <scope>NUCLEOTIDE SEQUENCE [LARGE SCALE GENOMIC DNA]</scope>
    <source>
        <strain evidence="5">JTherm</strain>
    </source>
</reference>